<gene>
    <name evidence="2" type="ORF">QYF61_009214</name>
</gene>
<sequence>METSLHVAYTVMLRIYLECCVQCWAPQYKRDRDILERVQGRARKTIKGLEHLSYEERLRELGLSGLEQRRLRGSDPCVQIPDDGGSKEEGARFLSVVPSDRTRGDGHKLEYRKLPGALPSTGSQ</sequence>
<dbReference type="AlphaFoldDB" id="A0AAN7NRA8"/>
<evidence type="ECO:0000313" key="3">
    <source>
        <dbReference type="Proteomes" id="UP001333110"/>
    </source>
</evidence>
<feature type="compositionally biased region" description="Basic and acidic residues" evidence="1">
    <location>
        <begin position="100"/>
        <end position="113"/>
    </location>
</feature>
<dbReference type="EMBL" id="JAUNZN010000001">
    <property type="protein sequence ID" value="KAK4830187.1"/>
    <property type="molecule type" value="Genomic_DNA"/>
</dbReference>
<organism evidence="2 3">
    <name type="scientific">Mycteria americana</name>
    <name type="common">Wood stork</name>
    <dbReference type="NCBI Taxonomy" id="33587"/>
    <lineage>
        <taxon>Eukaryota</taxon>
        <taxon>Metazoa</taxon>
        <taxon>Chordata</taxon>
        <taxon>Craniata</taxon>
        <taxon>Vertebrata</taxon>
        <taxon>Euteleostomi</taxon>
        <taxon>Archelosauria</taxon>
        <taxon>Archosauria</taxon>
        <taxon>Dinosauria</taxon>
        <taxon>Saurischia</taxon>
        <taxon>Theropoda</taxon>
        <taxon>Coelurosauria</taxon>
        <taxon>Aves</taxon>
        <taxon>Neognathae</taxon>
        <taxon>Neoaves</taxon>
        <taxon>Aequornithes</taxon>
        <taxon>Ciconiiformes</taxon>
        <taxon>Ciconiidae</taxon>
        <taxon>Mycteria</taxon>
    </lineage>
</organism>
<keyword evidence="3" id="KW-1185">Reference proteome</keyword>
<feature type="region of interest" description="Disordered" evidence="1">
    <location>
        <begin position="74"/>
        <end position="124"/>
    </location>
</feature>
<protein>
    <submittedName>
        <fullName evidence="2">Uncharacterized protein</fullName>
    </submittedName>
</protein>
<dbReference type="Proteomes" id="UP001333110">
    <property type="component" value="Unassembled WGS sequence"/>
</dbReference>
<name>A0AAN7NRA8_MYCAM</name>
<evidence type="ECO:0000313" key="2">
    <source>
        <dbReference type="EMBL" id="KAK4830187.1"/>
    </source>
</evidence>
<evidence type="ECO:0000256" key="1">
    <source>
        <dbReference type="SAM" id="MobiDB-lite"/>
    </source>
</evidence>
<accession>A0AAN7NRA8</accession>
<comment type="caution">
    <text evidence="2">The sequence shown here is derived from an EMBL/GenBank/DDBJ whole genome shotgun (WGS) entry which is preliminary data.</text>
</comment>
<proteinExistence type="predicted"/>
<reference evidence="2 3" key="1">
    <citation type="journal article" date="2023" name="J. Hered.">
        <title>Chromosome-level genome of the wood stork (Mycteria americana) provides insight into avian chromosome evolution.</title>
        <authorList>
            <person name="Flamio R. Jr."/>
            <person name="Ramstad K.M."/>
        </authorList>
    </citation>
    <scope>NUCLEOTIDE SEQUENCE [LARGE SCALE GENOMIC DNA]</scope>
    <source>
        <strain evidence="2">JAX WOST 10</strain>
    </source>
</reference>